<sequence>MYNEELNSEKLIFEIDKIEKKLNKEIEITDWREIDTLNDTAKVMSPVNVDLELKKTSKGFDLNGEVNTKLMINCSRCLKPFEFDIVSEITAYYINKEFEKELNKTEHLSSLENIIYYKNDSIDLTDRVIEAIILAVPEKPLCKENCKGLCPICGEDLNENPDHSCEKEEVDPRLKDLLKLIEKED</sequence>
<name>A0A1G6I612_9BACT</name>
<dbReference type="Proteomes" id="UP000199322">
    <property type="component" value="Unassembled WGS sequence"/>
</dbReference>
<dbReference type="InterPro" id="IPR003772">
    <property type="entry name" value="YceD"/>
</dbReference>
<evidence type="ECO:0008006" key="3">
    <source>
        <dbReference type="Google" id="ProtNLM"/>
    </source>
</evidence>
<organism evidence="1 2">
    <name type="scientific">Geotoga petraea</name>
    <dbReference type="NCBI Taxonomy" id="28234"/>
    <lineage>
        <taxon>Bacteria</taxon>
        <taxon>Thermotogati</taxon>
        <taxon>Thermotogota</taxon>
        <taxon>Thermotogae</taxon>
        <taxon>Petrotogales</taxon>
        <taxon>Petrotogaceae</taxon>
        <taxon>Geotoga</taxon>
    </lineage>
</organism>
<evidence type="ECO:0000313" key="1">
    <source>
        <dbReference type="EMBL" id="SDC01989.1"/>
    </source>
</evidence>
<keyword evidence="2" id="KW-1185">Reference proteome</keyword>
<dbReference type="EMBL" id="FMYV01000001">
    <property type="protein sequence ID" value="SDC01989.1"/>
    <property type="molecule type" value="Genomic_DNA"/>
</dbReference>
<dbReference type="PANTHER" id="PTHR34374:SF1">
    <property type="entry name" value="LARGE RIBOSOMAL RNA SUBUNIT ACCUMULATION PROTEIN YCED HOMOLOG 1, CHLOROPLASTIC"/>
    <property type="match status" value="1"/>
</dbReference>
<protein>
    <recommendedName>
        <fullName evidence="3">DUF177 domain-containing protein</fullName>
    </recommendedName>
</protein>
<gene>
    <name evidence="1" type="ORF">SAMN04488588_0261</name>
</gene>
<dbReference type="AlphaFoldDB" id="A0A1G6I612"/>
<proteinExistence type="predicted"/>
<dbReference type="Pfam" id="PF02620">
    <property type="entry name" value="YceD"/>
    <property type="match status" value="1"/>
</dbReference>
<accession>A0A1G6I612</accession>
<dbReference type="RefSeq" id="WP_205742391.1">
    <property type="nucleotide sequence ID" value="NZ_FMYV01000001.1"/>
</dbReference>
<dbReference type="STRING" id="28234.SAMN04488588_0261"/>
<reference evidence="1 2" key="1">
    <citation type="submission" date="2016-10" db="EMBL/GenBank/DDBJ databases">
        <authorList>
            <person name="de Groot N.N."/>
        </authorList>
    </citation>
    <scope>NUCLEOTIDE SEQUENCE [LARGE SCALE GENOMIC DNA]</scope>
    <source>
        <strain evidence="1 2">WG14</strain>
    </source>
</reference>
<evidence type="ECO:0000313" key="2">
    <source>
        <dbReference type="Proteomes" id="UP000199322"/>
    </source>
</evidence>
<dbReference type="PANTHER" id="PTHR34374">
    <property type="entry name" value="LARGE RIBOSOMAL RNA SUBUNIT ACCUMULATION PROTEIN YCED HOMOLOG 1, CHLOROPLASTIC"/>
    <property type="match status" value="1"/>
</dbReference>